<reference evidence="2" key="1">
    <citation type="submission" date="2019-09" db="EMBL/GenBank/DDBJ databases">
        <title>Characterisation of the sponge microbiome using genome-centric metagenomics.</title>
        <authorList>
            <person name="Engelberts J.P."/>
            <person name="Robbins S.J."/>
            <person name="De Goeij J.M."/>
            <person name="Aranda M."/>
            <person name="Bell S.C."/>
            <person name="Webster N.S."/>
        </authorList>
    </citation>
    <scope>NUCLEOTIDE SEQUENCE</scope>
    <source>
        <strain evidence="2">SB0664_bin_43</strain>
    </source>
</reference>
<dbReference type="AlphaFoldDB" id="A0A6B0Y004"/>
<accession>A0A6B0Y004</accession>
<feature type="signal peptide" evidence="1">
    <location>
        <begin position="1"/>
        <end position="31"/>
    </location>
</feature>
<name>A0A6B0Y004_9RHOB</name>
<evidence type="ECO:0000256" key="1">
    <source>
        <dbReference type="SAM" id="SignalP"/>
    </source>
</evidence>
<sequence length="151" mass="16446">MTGNRTVRRSLAAILMTLAVTLTLAPTASHATDPKSDLMKGALNNLAVLNEAVLDWCDMQGGQFALPNVSSPGCKVGKNIWAGTFGLINYEPGWWWNKRAETEDPYYKFGLLWLVLPIDPDAPCVAALAALNNPARIPVKLIGPRAQECRK</sequence>
<feature type="chain" id="PRO_5025368644" evidence="1">
    <location>
        <begin position="32"/>
        <end position="151"/>
    </location>
</feature>
<comment type="caution">
    <text evidence="2">The sequence shown here is derived from an EMBL/GenBank/DDBJ whole genome shotgun (WGS) entry which is preliminary data.</text>
</comment>
<evidence type="ECO:0000313" key="2">
    <source>
        <dbReference type="EMBL" id="MXY34324.1"/>
    </source>
</evidence>
<keyword evidence="1" id="KW-0732">Signal</keyword>
<dbReference type="EMBL" id="VXRY01000382">
    <property type="protein sequence ID" value="MXY34324.1"/>
    <property type="molecule type" value="Genomic_DNA"/>
</dbReference>
<protein>
    <submittedName>
        <fullName evidence="2">Uncharacterized protein</fullName>
    </submittedName>
</protein>
<organism evidence="2">
    <name type="scientific">Boseongicola sp. SB0664_bin_43</name>
    <dbReference type="NCBI Taxonomy" id="2604844"/>
    <lineage>
        <taxon>Bacteria</taxon>
        <taxon>Pseudomonadati</taxon>
        <taxon>Pseudomonadota</taxon>
        <taxon>Alphaproteobacteria</taxon>
        <taxon>Rhodobacterales</taxon>
        <taxon>Paracoccaceae</taxon>
        <taxon>Boseongicola</taxon>
    </lineage>
</organism>
<gene>
    <name evidence="2" type="ORF">F4Y60_09600</name>
</gene>
<proteinExistence type="predicted"/>